<sequence>MTSQTQAVPIPTAAPTASSPRWLTVVMRCDRWGSYWFVAAGFFFAPILLILHPWSFAVAIAWTLISLSGLWLGILGIFMAIGLAKVLRAGEEIPEEYWWSLLGQALPASR</sequence>
<protein>
    <submittedName>
        <fullName evidence="2">Uncharacterized protein</fullName>
    </submittedName>
</protein>
<dbReference type="AlphaFoldDB" id="A0A3G8JQP1"/>
<evidence type="ECO:0000313" key="3">
    <source>
        <dbReference type="Proteomes" id="UP000271469"/>
    </source>
</evidence>
<name>A0A3G8JQP1_9ACTN</name>
<evidence type="ECO:0000256" key="1">
    <source>
        <dbReference type="SAM" id="Phobius"/>
    </source>
</evidence>
<dbReference type="RefSeq" id="WP_124708987.1">
    <property type="nucleotide sequence ID" value="NZ_CP033972.1"/>
</dbReference>
<proteinExistence type="predicted"/>
<keyword evidence="1" id="KW-0812">Transmembrane</keyword>
<keyword evidence="1" id="KW-1133">Transmembrane helix</keyword>
<evidence type="ECO:0000313" key="2">
    <source>
        <dbReference type="EMBL" id="AZG46490.1"/>
    </source>
</evidence>
<accession>A0A3G8JQP1</accession>
<dbReference type="EMBL" id="CP033972">
    <property type="protein sequence ID" value="AZG46490.1"/>
    <property type="molecule type" value="Genomic_DNA"/>
</dbReference>
<keyword evidence="3" id="KW-1185">Reference proteome</keyword>
<dbReference type="KEGG" id="gom:D7316_03091"/>
<dbReference type="OrthoDB" id="4375903at2"/>
<organism evidence="2 3">
    <name type="scientific">Gordonia insulae</name>
    <dbReference type="NCBI Taxonomy" id="2420509"/>
    <lineage>
        <taxon>Bacteria</taxon>
        <taxon>Bacillati</taxon>
        <taxon>Actinomycetota</taxon>
        <taxon>Actinomycetes</taxon>
        <taxon>Mycobacteriales</taxon>
        <taxon>Gordoniaceae</taxon>
        <taxon>Gordonia</taxon>
    </lineage>
</organism>
<reference evidence="2 3" key="1">
    <citation type="submission" date="2018-11" db="EMBL/GenBank/DDBJ databases">
        <title>Gordonia insulae sp. nov., isolated from an island soil.</title>
        <authorList>
            <person name="Kim Y.S."/>
            <person name="Kim S.B."/>
        </authorList>
    </citation>
    <scope>NUCLEOTIDE SEQUENCE [LARGE SCALE GENOMIC DNA]</scope>
    <source>
        <strain evidence="2 3">MMS17-SY073</strain>
    </source>
</reference>
<dbReference type="Proteomes" id="UP000271469">
    <property type="component" value="Chromosome"/>
</dbReference>
<keyword evidence="1" id="KW-0472">Membrane</keyword>
<gene>
    <name evidence="2" type="ORF">D7316_03091</name>
</gene>
<feature type="transmembrane region" description="Helical" evidence="1">
    <location>
        <begin position="60"/>
        <end position="84"/>
    </location>
</feature>
<feature type="transmembrane region" description="Helical" evidence="1">
    <location>
        <begin position="35"/>
        <end position="54"/>
    </location>
</feature>